<dbReference type="Proteomes" id="UP001476798">
    <property type="component" value="Unassembled WGS sequence"/>
</dbReference>
<sequence length="180" mass="20374">MVTLEELQRSIDQVGESDRTGGMSSSKQVWARILKDPQSLSESSYLSLNIPAKESPLQTDSAAESDSDKLDRGAEPAGGGEERSVERYIWCQDHTDSQQISASFPFSTSLECEQLWFLLHSEAGEENFSTDDNNKFTSFTSSFFVVFILLYLILSTLFLCLYIFDFFSVIFKFLKAFYSL</sequence>
<evidence type="ECO:0000256" key="2">
    <source>
        <dbReference type="SAM" id="Phobius"/>
    </source>
</evidence>
<feature type="transmembrane region" description="Helical" evidence="2">
    <location>
        <begin position="143"/>
        <end position="164"/>
    </location>
</feature>
<feature type="region of interest" description="Disordered" evidence="1">
    <location>
        <begin position="51"/>
        <end position="83"/>
    </location>
</feature>
<keyword evidence="4" id="KW-1185">Reference proteome</keyword>
<reference evidence="3 4" key="1">
    <citation type="submission" date="2021-06" db="EMBL/GenBank/DDBJ databases">
        <authorList>
            <person name="Palmer J.M."/>
        </authorList>
    </citation>
    <scope>NUCLEOTIDE SEQUENCE [LARGE SCALE GENOMIC DNA]</scope>
    <source>
        <strain evidence="3 4">GA_2019</strain>
        <tissue evidence="3">Muscle</tissue>
    </source>
</reference>
<protein>
    <submittedName>
        <fullName evidence="3">Uncharacterized protein</fullName>
    </submittedName>
</protein>
<proteinExistence type="predicted"/>
<feature type="compositionally biased region" description="Basic and acidic residues" evidence="1">
    <location>
        <begin position="66"/>
        <end position="83"/>
    </location>
</feature>
<name>A0ABV0NZG7_9TELE</name>
<comment type="caution">
    <text evidence="3">The sequence shown here is derived from an EMBL/GenBank/DDBJ whole genome shotgun (WGS) entry which is preliminary data.</text>
</comment>
<feature type="region of interest" description="Disordered" evidence="1">
    <location>
        <begin position="1"/>
        <end position="28"/>
    </location>
</feature>
<dbReference type="EMBL" id="JAHRIO010055982">
    <property type="protein sequence ID" value="MEQ2176844.1"/>
    <property type="molecule type" value="Genomic_DNA"/>
</dbReference>
<evidence type="ECO:0000313" key="4">
    <source>
        <dbReference type="Proteomes" id="UP001476798"/>
    </source>
</evidence>
<evidence type="ECO:0000256" key="1">
    <source>
        <dbReference type="SAM" id="MobiDB-lite"/>
    </source>
</evidence>
<gene>
    <name evidence="3" type="ORF">GOODEAATRI_032392</name>
</gene>
<accession>A0ABV0NZG7</accession>
<evidence type="ECO:0000313" key="3">
    <source>
        <dbReference type="EMBL" id="MEQ2176844.1"/>
    </source>
</evidence>
<organism evidence="3 4">
    <name type="scientific">Goodea atripinnis</name>
    <dbReference type="NCBI Taxonomy" id="208336"/>
    <lineage>
        <taxon>Eukaryota</taxon>
        <taxon>Metazoa</taxon>
        <taxon>Chordata</taxon>
        <taxon>Craniata</taxon>
        <taxon>Vertebrata</taxon>
        <taxon>Euteleostomi</taxon>
        <taxon>Actinopterygii</taxon>
        <taxon>Neopterygii</taxon>
        <taxon>Teleostei</taxon>
        <taxon>Neoteleostei</taxon>
        <taxon>Acanthomorphata</taxon>
        <taxon>Ovalentaria</taxon>
        <taxon>Atherinomorphae</taxon>
        <taxon>Cyprinodontiformes</taxon>
        <taxon>Goodeidae</taxon>
        <taxon>Goodea</taxon>
    </lineage>
</organism>
<keyword evidence="2" id="KW-0812">Transmembrane</keyword>
<keyword evidence="2" id="KW-1133">Transmembrane helix</keyword>
<keyword evidence="2" id="KW-0472">Membrane</keyword>